<dbReference type="InterPro" id="IPR011990">
    <property type="entry name" value="TPR-like_helical_dom_sf"/>
</dbReference>
<gene>
    <name evidence="4" type="ORF">SAMN02983003_3264</name>
</gene>
<protein>
    <submittedName>
        <fullName evidence="4">Tetratricopeptide repeat-containing protein</fullName>
    </submittedName>
</protein>
<evidence type="ECO:0000256" key="3">
    <source>
        <dbReference type="SAM" id="SignalP"/>
    </source>
</evidence>
<name>A0A1K2I131_9HYPH</name>
<keyword evidence="1" id="KW-0802">TPR repeat</keyword>
<dbReference type="OrthoDB" id="9766710at2"/>
<dbReference type="Pfam" id="PF00515">
    <property type="entry name" value="TPR_1"/>
    <property type="match status" value="1"/>
</dbReference>
<feature type="signal peptide" evidence="3">
    <location>
        <begin position="1"/>
        <end position="27"/>
    </location>
</feature>
<evidence type="ECO:0000256" key="2">
    <source>
        <dbReference type="SAM" id="MobiDB-lite"/>
    </source>
</evidence>
<feature type="repeat" description="TPR" evidence="1">
    <location>
        <begin position="408"/>
        <end position="441"/>
    </location>
</feature>
<dbReference type="Gene3D" id="1.25.40.10">
    <property type="entry name" value="Tetratricopeptide repeat domain"/>
    <property type="match status" value="2"/>
</dbReference>
<feature type="region of interest" description="Disordered" evidence="2">
    <location>
        <begin position="551"/>
        <end position="598"/>
    </location>
</feature>
<evidence type="ECO:0000313" key="5">
    <source>
        <dbReference type="Proteomes" id="UP000183447"/>
    </source>
</evidence>
<keyword evidence="5" id="KW-1185">Reference proteome</keyword>
<feature type="compositionally biased region" description="Basic and acidic residues" evidence="2">
    <location>
        <begin position="551"/>
        <end position="563"/>
    </location>
</feature>
<dbReference type="PANTHER" id="PTHR12558">
    <property type="entry name" value="CELL DIVISION CYCLE 16,23,27"/>
    <property type="match status" value="1"/>
</dbReference>
<dbReference type="PROSITE" id="PS50005">
    <property type="entry name" value="TPR"/>
    <property type="match status" value="2"/>
</dbReference>
<proteinExistence type="predicted"/>
<organism evidence="4 5">
    <name type="scientific">Devosia enhydra</name>
    <dbReference type="NCBI Taxonomy" id="665118"/>
    <lineage>
        <taxon>Bacteria</taxon>
        <taxon>Pseudomonadati</taxon>
        <taxon>Pseudomonadota</taxon>
        <taxon>Alphaproteobacteria</taxon>
        <taxon>Hyphomicrobiales</taxon>
        <taxon>Devosiaceae</taxon>
        <taxon>Devosia</taxon>
    </lineage>
</organism>
<feature type="chain" id="PRO_5012295333" evidence="3">
    <location>
        <begin position="28"/>
        <end position="598"/>
    </location>
</feature>
<feature type="repeat" description="TPR" evidence="1">
    <location>
        <begin position="477"/>
        <end position="510"/>
    </location>
</feature>
<sequence>MTVLPRRLLHTCLAILGVAVFSAPVLAQSTFGVAPITATGGFLAGQQAMQDLRTTEAARYLRRAADEDYDNPLIIESAMIALAAAGDIAHAATLAGHFIDLTEGSDVASLIAGTDAVKEGDYPAALVMLEDIGADSFVALTGSVLKAWAQTAEGDLEAAFATLDGVAQGGLGDFLVFHRALMADYAGQKDEAIRLAAEAYELNPGVPRIVEAYARMLGNDGQFDAAREAIDKYVEGGGSHPLVALVLADIEAGRAPGPFAATVPAGASEMFHGLGAALAGDRANQTAVIFLRLGQFLNPRSDTIPLLLGQIYDLAGNHEEANRIYDAVPAASPMKSAAVIRMADNYSAMDDLDEALRRLRNIVVAEPGNTDALAVLGDLERTNELWAEAAATYSKLIDAIPGDRQGDWRYYYVRGMAYERNKEWPKAEADFKRALELNPDQPQVLNYLGYSWVDQGMNLEPALEMIERAVAAAPNDGYIIDSLGWAFYRLGRYEDAVVELEKAVRLLPNDPEINDHLGDAYWKAGRKLEARFQWSIAIDVDDKGTVRERAIPKLTDPEGHVGDGSEEAEEADAPEAEVVPEIRADADTAAPSETPKAN</sequence>
<dbReference type="Pfam" id="PF13432">
    <property type="entry name" value="TPR_16"/>
    <property type="match status" value="2"/>
</dbReference>
<dbReference type="SUPFAM" id="SSF48452">
    <property type="entry name" value="TPR-like"/>
    <property type="match status" value="3"/>
</dbReference>
<dbReference type="Proteomes" id="UP000183447">
    <property type="component" value="Unassembled WGS sequence"/>
</dbReference>
<evidence type="ECO:0000256" key="1">
    <source>
        <dbReference type="PROSITE-ProRule" id="PRU00339"/>
    </source>
</evidence>
<feature type="compositionally biased region" description="Acidic residues" evidence="2">
    <location>
        <begin position="564"/>
        <end position="575"/>
    </location>
</feature>
<dbReference type="RefSeq" id="WP_072345426.1">
    <property type="nucleotide sequence ID" value="NZ_FPKU01000003.1"/>
</dbReference>
<dbReference type="EMBL" id="FPKU01000003">
    <property type="protein sequence ID" value="SFZ86090.1"/>
    <property type="molecule type" value="Genomic_DNA"/>
</dbReference>
<dbReference type="Pfam" id="PF13414">
    <property type="entry name" value="TPR_11"/>
    <property type="match status" value="1"/>
</dbReference>
<keyword evidence="3" id="KW-0732">Signal</keyword>
<dbReference type="SMART" id="SM00028">
    <property type="entry name" value="TPR"/>
    <property type="match status" value="7"/>
</dbReference>
<dbReference type="STRING" id="665118.SAMN02983003_3264"/>
<evidence type="ECO:0000313" key="4">
    <source>
        <dbReference type="EMBL" id="SFZ86090.1"/>
    </source>
</evidence>
<dbReference type="PANTHER" id="PTHR12558:SF13">
    <property type="entry name" value="CELL DIVISION CYCLE PROTEIN 27 HOMOLOG"/>
    <property type="match status" value="1"/>
</dbReference>
<accession>A0A1K2I131</accession>
<dbReference type="InterPro" id="IPR019734">
    <property type="entry name" value="TPR_rpt"/>
</dbReference>
<reference evidence="4 5" key="1">
    <citation type="submission" date="2016-11" db="EMBL/GenBank/DDBJ databases">
        <authorList>
            <person name="Jaros S."/>
            <person name="Januszkiewicz K."/>
            <person name="Wedrychowicz H."/>
        </authorList>
    </citation>
    <scope>NUCLEOTIDE SEQUENCE [LARGE SCALE GENOMIC DNA]</scope>
    <source>
        <strain evidence="4 5">ATCC 23634</strain>
    </source>
</reference>
<dbReference type="AlphaFoldDB" id="A0A1K2I131"/>